<keyword evidence="1" id="KW-0732">Signal</keyword>
<evidence type="ECO:0000313" key="2">
    <source>
        <dbReference type="EMBL" id="SDX79157.1"/>
    </source>
</evidence>
<reference evidence="2 3" key="1">
    <citation type="submission" date="2016-10" db="EMBL/GenBank/DDBJ databases">
        <authorList>
            <person name="de Groot N.N."/>
        </authorList>
    </citation>
    <scope>NUCLEOTIDE SEQUENCE [LARGE SCALE GENOMIC DNA]</scope>
    <source>
        <strain evidence="2 3">CPCC 202699</strain>
    </source>
</reference>
<accession>A0A1H3EKN3</accession>
<sequence>MKKLMGAAALAVTGLVAAAPIATAAVPSSSFFYGSSLGFGRDDAIARALDAAYRNAITGGYARYQCSPSSYSAYPATSPWWQGSASVFCVK</sequence>
<proteinExistence type="predicted"/>
<dbReference type="STRING" id="589385.SAMN05421504_103861"/>
<protein>
    <submittedName>
        <fullName evidence="2">Uncharacterized protein</fullName>
    </submittedName>
</protein>
<name>A0A1H3EKN3_9PSEU</name>
<evidence type="ECO:0000256" key="1">
    <source>
        <dbReference type="SAM" id="SignalP"/>
    </source>
</evidence>
<feature type="chain" id="PRO_5011788059" evidence="1">
    <location>
        <begin position="25"/>
        <end position="91"/>
    </location>
</feature>
<feature type="signal peptide" evidence="1">
    <location>
        <begin position="1"/>
        <end position="24"/>
    </location>
</feature>
<dbReference type="AlphaFoldDB" id="A0A1H3EKN3"/>
<keyword evidence="3" id="KW-1185">Reference proteome</keyword>
<evidence type="ECO:0000313" key="3">
    <source>
        <dbReference type="Proteomes" id="UP000199515"/>
    </source>
</evidence>
<dbReference type="RefSeq" id="WP_091290003.1">
    <property type="nucleotide sequence ID" value="NZ_FNON01000003.1"/>
</dbReference>
<gene>
    <name evidence="2" type="ORF">SAMN05421504_103861</name>
</gene>
<dbReference type="Proteomes" id="UP000199515">
    <property type="component" value="Unassembled WGS sequence"/>
</dbReference>
<organism evidence="2 3">
    <name type="scientific">Amycolatopsis xylanica</name>
    <dbReference type="NCBI Taxonomy" id="589385"/>
    <lineage>
        <taxon>Bacteria</taxon>
        <taxon>Bacillati</taxon>
        <taxon>Actinomycetota</taxon>
        <taxon>Actinomycetes</taxon>
        <taxon>Pseudonocardiales</taxon>
        <taxon>Pseudonocardiaceae</taxon>
        <taxon>Amycolatopsis</taxon>
    </lineage>
</organism>
<dbReference type="EMBL" id="FNON01000003">
    <property type="protein sequence ID" value="SDX79157.1"/>
    <property type="molecule type" value="Genomic_DNA"/>
</dbReference>